<feature type="domain" description="Helicase C-terminal" evidence="10">
    <location>
        <begin position="1"/>
        <end position="134"/>
    </location>
</feature>
<dbReference type="GO" id="GO:0005634">
    <property type="term" value="C:nucleus"/>
    <property type="evidence" value="ECO:0007669"/>
    <property type="project" value="UniProtKB-SubCell"/>
</dbReference>
<dbReference type="SUPFAM" id="SSF52540">
    <property type="entry name" value="P-loop containing nucleoside triphosphate hydrolases"/>
    <property type="match status" value="1"/>
</dbReference>
<evidence type="ECO:0000256" key="9">
    <source>
        <dbReference type="ARBA" id="ARBA00023242"/>
    </source>
</evidence>
<dbReference type="InterPro" id="IPR027417">
    <property type="entry name" value="P-loop_NTPase"/>
</dbReference>
<protein>
    <recommendedName>
        <fullName evidence="10">Helicase C-terminal domain-containing protein</fullName>
    </recommendedName>
</protein>
<dbReference type="KEGG" id="gtt:GUITHDRAFT_46338"/>
<feature type="non-terminal residue" evidence="11">
    <location>
        <position position="1"/>
    </location>
</feature>
<dbReference type="GO" id="GO:0009507">
    <property type="term" value="C:chloroplast"/>
    <property type="evidence" value="ECO:0007669"/>
    <property type="project" value="UniProtKB-SubCell"/>
</dbReference>
<dbReference type="InterPro" id="IPR001650">
    <property type="entry name" value="Helicase_C-like"/>
</dbReference>
<evidence type="ECO:0000256" key="1">
    <source>
        <dbReference type="ARBA" id="ARBA00004123"/>
    </source>
</evidence>
<evidence type="ECO:0000313" key="12">
    <source>
        <dbReference type="EnsemblProtists" id="EKX37947"/>
    </source>
</evidence>
<dbReference type="GO" id="GO:0003677">
    <property type="term" value="F:DNA binding"/>
    <property type="evidence" value="ECO:0007669"/>
    <property type="project" value="UniProtKB-KW"/>
</dbReference>
<keyword evidence="7" id="KW-0067">ATP-binding</keyword>
<dbReference type="HOGENOM" id="CLU_000315_30_1_1"/>
<dbReference type="OMA" id="MIHIVES"/>
<reference evidence="11 13" key="1">
    <citation type="journal article" date="2012" name="Nature">
        <title>Algal genomes reveal evolutionary mosaicism and the fate of nucleomorphs.</title>
        <authorList>
            <consortium name="DOE Joint Genome Institute"/>
            <person name="Curtis B.A."/>
            <person name="Tanifuji G."/>
            <person name="Burki F."/>
            <person name="Gruber A."/>
            <person name="Irimia M."/>
            <person name="Maruyama S."/>
            <person name="Arias M.C."/>
            <person name="Ball S.G."/>
            <person name="Gile G.H."/>
            <person name="Hirakawa Y."/>
            <person name="Hopkins J.F."/>
            <person name="Kuo A."/>
            <person name="Rensing S.A."/>
            <person name="Schmutz J."/>
            <person name="Symeonidi A."/>
            <person name="Elias M."/>
            <person name="Eveleigh R.J."/>
            <person name="Herman E.K."/>
            <person name="Klute M.J."/>
            <person name="Nakayama T."/>
            <person name="Obornik M."/>
            <person name="Reyes-Prieto A."/>
            <person name="Armbrust E.V."/>
            <person name="Aves S.J."/>
            <person name="Beiko R.G."/>
            <person name="Coutinho P."/>
            <person name="Dacks J.B."/>
            <person name="Durnford D.G."/>
            <person name="Fast N.M."/>
            <person name="Green B.R."/>
            <person name="Grisdale C.J."/>
            <person name="Hempel F."/>
            <person name="Henrissat B."/>
            <person name="Hoppner M.P."/>
            <person name="Ishida K."/>
            <person name="Kim E."/>
            <person name="Koreny L."/>
            <person name="Kroth P.G."/>
            <person name="Liu Y."/>
            <person name="Malik S.B."/>
            <person name="Maier U.G."/>
            <person name="McRose D."/>
            <person name="Mock T."/>
            <person name="Neilson J.A."/>
            <person name="Onodera N.T."/>
            <person name="Poole A.M."/>
            <person name="Pritham E.J."/>
            <person name="Richards T.A."/>
            <person name="Rocap G."/>
            <person name="Roy S.W."/>
            <person name="Sarai C."/>
            <person name="Schaack S."/>
            <person name="Shirato S."/>
            <person name="Slamovits C.H."/>
            <person name="Spencer D.F."/>
            <person name="Suzuki S."/>
            <person name="Worden A.Z."/>
            <person name="Zauner S."/>
            <person name="Barry K."/>
            <person name="Bell C."/>
            <person name="Bharti A.K."/>
            <person name="Crow J.A."/>
            <person name="Grimwood J."/>
            <person name="Kramer R."/>
            <person name="Lindquist E."/>
            <person name="Lucas S."/>
            <person name="Salamov A."/>
            <person name="McFadden G.I."/>
            <person name="Lane C.E."/>
            <person name="Keeling P.J."/>
            <person name="Gray M.W."/>
            <person name="Grigoriev I.V."/>
            <person name="Archibald J.M."/>
        </authorList>
    </citation>
    <scope>NUCLEOTIDE SEQUENCE</scope>
    <source>
        <strain evidence="11 13">CCMP2712</strain>
    </source>
</reference>
<dbReference type="Proteomes" id="UP000011087">
    <property type="component" value="Unassembled WGS sequence"/>
</dbReference>
<dbReference type="PANTHER" id="PTHR45797:SF1">
    <property type="entry name" value="HELICASE ARIP4"/>
    <property type="match status" value="1"/>
</dbReference>
<dbReference type="InterPro" id="IPR049730">
    <property type="entry name" value="SNF2/RAD54-like_C"/>
</dbReference>
<dbReference type="GO" id="GO:0016887">
    <property type="term" value="F:ATP hydrolysis activity"/>
    <property type="evidence" value="ECO:0007669"/>
    <property type="project" value="InterPro"/>
</dbReference>
<keyword evidence="4" id="KW-0547">Nucleotide-binding</keyword>
<evidence type="ECO:0000313" key="13">
    <source>
        <dbReference type="Proteomes" id="UP000011087"/>
    </source>
</evidence>
<evidence type="ECO:0000256" key="8">
    <source>
        <dbReference type="ARBA" id="ARBA00023125"/>
    </source>
</evidence>
<dbReference type="GO" id="GO:0004386">
    <property type="term" value="F:helicase activity"/>
    <property type="evidence" value="ECO:0007669"/>
    <property type="project" value="UniProtKB-KW"/>
</dbReference>
<keyword evidence="9" id="KW-0539">Nucleus</keyword>
<keyword evidence="5" id="KW-0378">Hydrolase</keyword>
<dbReference type="RefSeq" id="XP_005824927.1">
    <property type="nucleotide sequence ID" value="XM_005824870.1"/>
</dbReference>
<dbReference type="EMBL" id="JH993053">
    <property type="protein sequence ID" value="EKX37947.1"/>
    <property type="molecule type" value="Genomic_DNA"/>
</dbReference>
<feature type="non-terminal residue" evidence="11">
    <location>
        <position position="134"/>
    </location>
</feature>
<dbReference type="InterPro" id="IPR044574">
    <property type="entry name" value="ARIP4-like"/>
</dbReference>
<dbReference type="GO" id="GO:0005524">
    <property type="term" value="F:ATP binding"/>
    <property type="evidence" value="ECO:0007669"/>
    <property type="project" value="UniProtKB-KW"/>
</dbReference>
<dbReference type="Pfam" id="PF00271">
    <property type="entry name" value="Helicase_C"/>
    <property type="match status" value="1"/>
</dbReference>
<evidence type="ECO:0000313" key="11">
    <source>
        <dbReference type="EMBL" id="EKX37947.1"/>
    </source>
</evidence>
<dbReference type="EnsemblProtists" id="EKX37947">
    <property type="protein sequence ID" value="EKX37947"/>
    <property type="gene ID" value="GUITHDRAFT_46338"/>
</dbReference>
<reference evidence="12" key="3">
    <citation type="submission" date="2016-03" db="UniProtKB">
        <authorList>
            <consortium name="EnsemblProtists"/>
        </authorList>
    </citation>
    <scope>IDENTIFICATION</scope>
</reference>
<organism evidence="11">
    <name type="scientific">Guillardia theta (strain CCMP2712)</name>
    <name type="common">Cryptophyte</name>
    <dbReference type="NCBI Taxonomy" id="905079"/>
    <lineage>
        <taxon>Eukaryota</taxon>
        <taxon>Cryptophyceae</taxon>
        <taxon>Pyrenomonadales</taxon>
        <taxon>Geminigeraceae</taxon>
        <taxon>Guillardia</taxon>
    </lineage>
</organism>
<accession>L1IPE9</accession>
<evidence type="ECO:0000256" key="3">
    <source>
        <dbReference type="ARBA" id="ARBA00007025"/>
    </source>
</evidence>
<keyword evidence="8" id="KW-0238">DNA-binding</keyword>
<dbReference type="SMART" id="SM00490">
    <property type="entry name" value="HELICc"/>
    <property type="match status" value="1"/>
</dbReference>
<reference evidence="13" key="2">
    <citation type="submission" date="2012-11" db="EMBL/GenBank/DDBJ databases">
        <authorList>
            <person name="Kuo A."/>
            <person name="Curtis B.A."/>
            <person name="Tanifuji G."/>
            <person name="Burki F."/>
            <person name="Gruber A."/>
            <person name="Irimia M."/>
            <person name="Maruyama S."/>
            <person name="Arias M.C."/>
            <person name="Ball S.G."/>
            <person name="Gile G.H."/>
            <person name="Hirakawa Y."/>
            <person name="Hopkins J.F."/>
            <person name="Rensing S.A."/>
            <person name="Schmutz J."/>
            <person name="Symeonidi A."/>
            <person name="Elias M."/>
            <person name="Eveleigh R.J."/>
            <person name="Herman E.K."/>
            <person name="Klute M.J."/>
            <person name="Nakayama T."/>
            <person name="Obornik M."/>
            <person name="Reyes-Prieto A."/>
            <person name="Armbrust E.V."/>
            <person name="Aves S.J."/>
            <person name="Beiko R.G."/>
            <person name="Coutinho P."/>
            <person name="Dacks J.B."/>
            <person name="Durnford D.G."/>
            <person name="Fast N.M."/>
            <person name="Green B.R."/>
            <person name="Grisdale C."/>
            <person name="Hempe F."/>
            <person name="Henrissat B."/>
            <person name="Hoppner M.P."/>
            <person name="Ishida K.-I."/>
            <person name="Kim E."/>
            <person name="Koreny L."/>
            <person name="Kroth P.G."/>
            <person name="Liu Y."/>
            <person name="Malik S.-B."/>
            <person name="Maier U.G."/>
            <person name="McRose D."/>
            <person name="Mock T."/>
            <person name="Neilson J.A."/>
            <person name="Onodera N.T."/>
            <person name="Poole A.M."/>
            <person name="Pritham E.J."/>
            <person name="Richards T.A."/>
            <person name="Rocap G."/>
            <person name="Roy S.W."/>
            <person name="Sarai C."/>
            <person name="Schaack S."/>
            <person name="Shirato S."/>
            <person name="Slamovits C.H."/>
            <person name="Spencer D.F."/>
            <person name="Suzuki S."/>
            <person name="Worden A.Z."/>
            <person name="Zauner S."/>
            <person name="Barry K."/>
            <person name="Bell C."/>
            <person name="Bharti A.K."/>
            <person name="Crow J.A."/>
            <person name="Grimwood J."/>
            <person name="Kramer R."/>
            <person name="Lindquist E."/>
            <person name="Lucas S."/>
            <person name="Salamov A."/>
            <person name="McFadden G.I."/>
            <person name="Lane C.E."/>
            <person name="Keeling P.J."/>
            <person name="Gray M.W."/>
            <person name="Grigoriev I.V."/>
            <person name="Archibald J.M."/>
        </authorList>
    </citation>
    <scope>NUCLEOTIDE SEQUENCE</scope>
    <source>
        <strain evidence="13">CCMP2712</strain>
    </source>
</reference>
<dbReference type="eggNOG" id="KOG1015">
    <property type="taxonomic scope" value="Eukaryota"/>
</dbReference>
<keyword evidence="6" id="KW-0347">Helicase</keyword>
<comment type="subcellular location">
    <subcellularLocation>
        <location evidence="1">Nucleus</location>
    </subcellularLocation>
    <subcellularLocation>
        <location evidence="2">Plastid</location>
        <location evidence="2">Chloroplast</location>
    </subcellularLocation>
</comment>
<evidence type="ECO:0000256" key="6">
    <source>
        <dbReference type="ARBA" id="ARBA00022806"/>
    </source>
</evidence>
<gene>
    <name evidence="11" type="ORF">GUITHDRAFT_46338</name>
</gene>
<comment type="similarity">
    <text evidence="3">Belongs to the SNF2/RAD54 helicase family.</text>
</comment>
<proteinExistence type="inferred from homology"/>
<dbReference type="PANTHER" id="PTHR45797">
    <property type="entry name" value="RAD54-LIKE"/>
    <property type="match status" value="1"/>
</dbReference>
<evidence type="ECO:0000259" key="10">
    <source>
        <dbReference type="PROSITE" id="PS51194"/>
    </source>
</evidence>
<sequence>KTLVFSQYVSALNVVEEYIQRRNKEAKLKLGNDCKLIRHLRLDGSTQQSMRQDLVNKFNKEDSKCNVFLITTQAGGFGLNLPSASRVVILDAAWNPANDAQASVRAFRLGQKQPVFVYRFISYGTMENSVYDRQ</sequence>
<evidence type="ECO:0000256" key="4">
    <source>
        <dbReference type="ARBA" id="ARBA00022741"/>
    </source>
</evidence>
<dbReference type="PROSITE" id="PS51194">
    <property type="entry name" value="HELICASE_CTER"/>
    <property type="match status" value="1"/>
</dbReference>
<dbReference type="GeneID" id="17294711"/>
<dbReference type="CDD" id="cd18793">
    <property type="entry name" value="SF2_C_SNF"/>
    <property type="match status" value="1"/>
</dbReference>
<dbReference type="OrthoDB" id="5988698at2759"/>
<evidence type="ECO:0000256" key="2">
    <source>
        <dbReference type="ARBA" id="ARBA00004229"/>
    </source>
</evidence>
<dbReference type="AlphaFoldDB" id="L1IPE9"/>
<name>L1IPE9_GUITC</name>
<dbReference type="STRING" id="905079.L1IPE9"/>
<evidence type="ECO:0000256" key="7">
    <source>
        <dbReference type="ARBA" id="ARBA00022840"/>
    </source>
</evidence>
<dbReference type="PaxDb" id="55529-EKX37947"/>
<keyword evidence="13" id="KW-1185">Reference proteome</keyword>
<evidence type="ECO:0000256" key="5">
    <source>
        <dbReference type="ARBA" id="ARBA00022801"/>
    </source>
</evidence>
<dbReference type="Gene3D" id="3.40.50.300">
    <property type="entry name" value="P-loop containing nucleotide triphosphate hydrolases"/>
    <property type="match status" value="1"/>
</dbReference>